<reference evidence="19" key="1">
    <citation type="submission" date="2018-05" db="EMBL/GenBank/DDBJ databases">
        <authorList>
            <person name="Lanie J.A."/>
            <person name="Ng W.-L."/>
            <person name="Kazmierczak K.M."/>
            <person name="Andrzejewski T.M."/>
            <person name="Davidsen T.M."/>
            <person name="Wayne K.J."/>
            <person name="Tettelin H."/>
            <person name="Glass J.I."/>
            <person name="Rusch D."/>
            <person name="Podicherti R."/>
            <person name="Tsui H.-C.T."/>
            <person name="Winkler M.E."/>
        </authorList>
    </citation>
    <scope>NUCLEOTIDE SEQUENCE</scope>
</reference>
<keyword evidence="10" id="KW-0315">Glutamine amidotransferase</keyword>
<evidence type="ECO:0000256" key="9">
    <source>
        <dbReference type="ARBA" id="ARBA00022827"/>
    </source>
</evidence>
<dbReference type="GO" id="GO:0019676">
    <property type="term" value="P:ammonia assimilation cycle"/>
    <property type="evidence" value="ECO:0007669"/>
    <property type="project" value="TreeGrafter"/>
</dbReference>
<keyword evidence="14" id="KW-0314">Glutamate biosynthesis</keyword>
<comment type="pathway">
    <text evidence="16">Amino-acid biosynthesis.</text>
</comment>
<comment type="similarity">
    <text evidence="4">Belongs to the glutamate synthase family.</text>
</comment>
<evidence type="ECO:0000256" key="3">
    <source>
        <dbReference type="ARBA" id="ARBA00001974"/>
    </source>
</evidence>
<dbReference type="FunFam" id="3.20.20.70:FF:000031">
    <property type="entry name" value="Glutamate synthase 1 [NADH]"/>
    <property type="match status" value="1"/>
</dbReference>
<protein>
    <recommendedName>
        <fullName evidence="18">Glutamine amidotransferase type-2 domain-containing protein</fullName>
    </recommendedName>
</protein>
<evidence type="ECO:0000256" key="7">
    <source>
        <dbReference type="ARBA" id="ARBA00022643"/>
    </source>
</evidence>
<dbReference type="InterPro" id="IPR029055">
    <property type="entry name" value="Ntn_hydrolases_N"/>
</dbReference>
<dbReference type="SUPFAM" id="SSF56235">
    <property type="entry name" value="N-terminal nucleophile aminohydrolases (Ntn hydrolases)"/>
    <property type="match status" value="1"/>
</dbReference>
<feature type="domain" description="Glutamine amidotransferase type-2" evidence="18">
    <location>
        <begin position="28"/>
        <end position="430"/>
    </location>
</feature>
<evidence type="ECO:0000256" key="12">
    <source>
        <dbReference type="ARBA" id="ARBA00023004"/>
    </source>
</evidence>
<gene>
    <name evidence="19" type="ORF">METZ01_LOCUS23627</name>
</gene>
<evidence type="ECO:0000256" key="1">
    <source>
        <dbReference type="ARBA" id="ARBA00001917"/>
    </source>
</evidence>
<proteinExistence type="inferred from homology"/>
<dbReference type="Pfam" id="PF01645">
    <property type="entry name" value="Glu_synthase"/>
    <property type="match status" value="1"/>
</dbReference>
<dbReference type="NCBIfam" id="NF008730">
    <property type="entry name" value="PRK11750.1"/>
    <property type="match status" value="1"/>
</dbReference>
<evidence type="ECO:0000256" key="16">
    <source>
        <dbReference type="ARBA" id="ARBA00029440"/>
    </source>
</evidence>
<evidence type="ECO:0000256" key="15">
    <source>
        <dbReference type="ARBA" id="ARBA00023291"/>
    </source>
</evidence>
<keyword evidence="13" id="KW-0411">Iron-sulfur</keyword>
<dbReference type="GO" id="GO:0015930">
    <property type="term" value="F:glutamate synthase activity"/>
    <property type="evidence" value="ECO:0007669"/>
    <property type="project" value="InterPro"/>
</dbReference>
<dbReference type="CDD" id="cd02808">
    <property type="entry name" value="GltS_FMN"/>
    <property type="match status" value="1"/>
</dbReference>
<dbReference type="PANTHER" id="PTHR11938:SF133">
    <property type="entry name" value="GLUTAMATE SYNTHASE (NADH)"/>
    <property type="match status" value="1"/>
</dbReference>
<keyword evidence="5" id="KW-0028">Amino-acid biosynthesis</keyword>
<evidence type="ECO:0000256" key="4">
    <source>
        <dbReference type="ARBA" id="ARBA00009716"/>
    </source>
</evidence>
<name>A0A381PZF4_9ZZZZ</name>
<dbReference type="InterPro" id="IPR002932">
    <property type="entry name" value="Glu_synthdom"/>
</dbReference>
<keyword evidence="12" id="KW-0408">Iron</keyword>
<comment type="cofactor">
    <cofactor evidence="1">
        <name>FMN</name>
        <dbReference type="ChEBI" id="CHEBI:58210"/>
    </cofactor>
</comment>
<dbReference type="SUPFAM" id="SSF51395">
    <property type="entry name" value="FMN-linked oxidoreductases"/>
    <property type="match status" value="1"/>
</dbReference>
<dbReference type="InterPro" id="IPR017932">
    <property type="entry name" value="GATase_2_dom"/>
</dbReference>
<evidence type="ECO:0000256" key="5">
    <source>
        <dbReference type="ARBA" id="ARBA00022605"/>
    </source>
</evidence>
<evidence type="ECO:0000256" key="17">
    <source>
        <dbReference type="SAM" id="MobiDB-lite"/>
    </source>
</evidence>
<dbReference type="CDD" id="cd00982">
    <property type="entry name" value="gltB_C"/>
    <property type="match status" value="1"/>
</dbReference>
<accession>A0A381PZF4</accession>
<keyword evidence="8" id="KW-0479">Metal-binding</keyword>
<comment type="cofactor">
    <cofactor evidence="2">
        <name>[3Fe-4S] cluster</name>
        <dbReference type="ChEBI" id="CHEBI:21137"/>
    </cofactor>
</comment>
<keyword evidence="9" id="KW-0274">FAD</keyword>
<comment type="cofactor">
    <cofactor evidence="3">
        <name>FAD</name>
        <dbReference type="ChEBI" id="CHEBI:57692"/>
    </cofactor>
</comment>
<dbReference type="FunFam" id="2.160.20.60:FF:000001">
    <property type="entry name" value="Glutamate synthase, large subunit"/>
    <property type="match status" value="1"/>
</dbReference>
<evidence type="ECO:0000256" key="2">
    <source>
        <dbReference type="ARBA" id="ARBA00001927"/>
    </source>
</evidence>
<dbReference type="PROSITE" id="PS51278">
    <property type="entry name" value="GATASE_TYPE_2"/>
    <property type="match status" value="1"/>
</dbReference>
<evidence type="ECO:0000259" key="18">
    <source>
        <dbReference type="PROSITE" id="PS51278"/>
    </source>
</evidence>
<dbReference type="GO" id="GO:0006537">
    <property type="term" value="P:glutamate biosynthetic process"/>
    <property type="evidence" value="ECO:0007669"/>
    <property type="project" value="UniProtKB-KW"/>
</dbReference>
<dbReference type="Gene3D" id="3.60.20.10">
    <property type="entry name" value="Glutamine Phosphoribosylpyrophosphate, subunit 1, domain 1"/>
    <property type="match status" value="1"/>
</dbReference>
<evidence type="ECO:0000256" key="11">
    <source>
        <dbReference type="ARBA" id="ARBA00023002"/>
    </source>
</evidence>
<evidence type="ECO:0000256" key="6">
    <source>
        <dbReference type="ARBA" id="ARBA00022630"/>
    </source>
</evidence>
<dbReference type="InterPro" id="IPR036485">
    <property type="entry name" value="Glu_synth_asu_C_sf"/>
</dbReference>
<dbReference type="CDD" id="cd00713">
    <property type="entry name" value="GltS"/>
    <property type="match status" value="1"/>
</dbReference>
<dbReference type="InterPro" id="IPR006982">
    <property type="entry name" value="Glu_synth_centr_N"/>
</dbReference>
<dbReference type="Pfam" id="PF00310">
    <property type="entry name" value="GATase_2"/>
    <property type="match status" value="1"/>
</dbReference>
<organism evidence="19">
    <name type="scientific">marine metagenome</name>
    <dbReference type="NCBI Taxonomy" id="408172"/>
    <lineage>
        <taxon>unclassified sequences</taxon>
        <taxon>metagenomes</taxon>
        <taxon>ecological metagenomes</taxon>
    </lineage>
</organism>
<dbReference type="FunFam" id="3.20.20.70:FF:000314">
    <property type="entry name" value="Uncharacterized protein, isoform E"/>
    <property type="match status" value="1"/>
</dbReference>
<dbReference type="SUPFAM" id="SSF69336">
    <property type="entry name" value="Alpha subunit of glutamate synthase, C-terminal domain"/>
    <property type="match status" value="1"/>
</dbReference>
<dbReference type="FunFam" id="3.60.20.10:FF:000001">
    <property type="entry name" value="Glutamate synthase, large subunit"/>
    <property type="match status" value="1"/>
</dbReference>
<keyword evidence="15" id="KW-0003">3Fe-4S</keyword>
<evidence type="ECO:0000256" key="14">
    <source>
        <dbReference type="ARBA" id="ARBA00023164"/>
    </source>
</evidence>
<dbReference type="Gene3D" id="2.160.20.60">
    <property type="entry name" value="Glutamate synthase, alpha subunit, C-terminal domain"/>
    <property type="match status" value="1"/>
</dbReference>
<dbReference type="Pfam" id="PF01493">
    <property type="entry name" value="GXGXG"/>
    <property type="match status" value="1"/>
</dbReference>
<dbReference type="GO" id="GO:0051538">
    <property type="term" value="F:3 iron, 4 sulfur cluster binding"/>
    <property type="evidence" value="ECO:0007669"/>
    <property type="project" value="UniProtKB-KW"/>
</dbReference>
<dbReference type="InterPro" id="IPR002489">
    <property type="entry name" value="Glu_synth_asu_C"/>
</dbReference>
<dbReference type="GO" id="GO:0046872">
    <property type="term" value="F:metal ion binding"/>
    <property type="evidence" value="ECO:0007669"/>
    <property type="project" value="UniProtKB-KW"/>
</dbReference>
<dbReference type="InterPro" id="IPR013785">
    <property type="entry name" value="Aldolase_TIM"/>
</dbReference>
<keyword evidence="11" id="KW-0560">Oxidoreductase</keyword>
<dbReference type="InterPro" id="IPR050711">
    <property type="entry name" value="ET-N_metabolism_enzyme"/>
</dbReference>
<feature type="region of interest" description="Disordered" evidence="17">
    <location>
        <begin position="921"/>
        <end position="945"/>
    </location>
</feature>
<keyword evidence="6" id="KW-0285">Flavoprotein</keyword>
<sequence length="1527" mass="167175">MNELSRQLTLGMPARRGLYDPALEKDACGVGFICDIKGRASRAIMVDANDMNCCMVHRGGVGYEKNTGDGAGILTALPTHFLRRVARDELDAELPQDGAFGAGIVFLPRDSGERTHCKRVFESTIVEAGQRLIGWRELPIEPDRADIGTAARAAMPAMEQILIASDEGLERDALERKLYLIRKHATQQLRSNEDLVERSLFYVCSLSTKVIVYKGMLTPHQLFDFFPDLADNDYETHLAMVHSRFSTNTFPSWDRAQPNRFMSHNGEINTLLGNKNWMNAREGTAQSDLFGSDLQKLFPVVEPDCSDSGTFDNVLEFLRMTGRTLQESVLMMIPEAWQQHTTMAPNKKAFYEYNSCVLEPWDGPASIAFTDGTYIGAVLDRNGLRPSRYYITDDDKCIMASEVGVVDIPPERVVEKGRLQPGRIFLIDFEAGRMIPDEEIKSDWAQRQPYGEWLANERIELTDLTLKKPVPGLDADSLLTRSQAFGYTVETLQFMLLPMVRELRDPLGSMGNDAALAVMSDKPRMLYDYFKQLFAQVTNPAVDSIREEVIMALECYIGPEANLLSTTPQHAHRLRIPHPVLSNEELSLLKNIDHRGWKAKSIDITFPTGSGRDGLLKSLDRIASEAIDAIGDGSKLIVLSDRAVDEDHVAISALLAVGTVHHHLVRHHARTRIGMVLETGEAREVHHHCLLVGFGVDAVNPYLAFESLWQARRDGYLEDATHVHDDDDVVEAYKKASGKGMLKVMAKMGISTLQSYKGAQIFEAVGLAEEVIDRAFTGTASRVEGAGFEVLAEEMQRRHAIGFPGREVVAEPVLPNPGDFHWRLGGDRHMWDPEAVADLQSAARTNNEDAYWRFADHVNKTNTRETNLRGLLSFKTTTAPIPLEEVEPETEIIRRFATGAMSFGSISAEAHESLAIAMNRVGGKSNTGEGGEDPNRFQPMENGDSKRSAIKQVASGRFGVTANYLANSDELQIKIIQGAKPGEGGELPGRKVDDYIASIRNSTPGVGLISPPPHHDIYSIEDIAQLIHDLKNANPSARISVKLGAAIGVGAVAAGVTKARSDHLVIAGDTGGTGASALTSIKHAGVPWELGIAEAHQTLVMNNLRSRVVLQTDGQLKTGRDVAIAICLGAEEFGFATAPLVALGCIMMRKCHLNTCPVGIATQDPELRKKFAGAPEHVVNYFFMVAKELRLLMAKLGFSNVNKMIGRVDLLDVDPAVDHWKARGLDLSRILSRAEEPENCLGVYCVDEQDHGLDRALDNKLIELSEPALANGTKVRAELEIRNTNRVVGGLLSNQIICRRGPEMLPDDSIHFKFNGSAGQSFGAWLAQGVTLEVEGDANDYVGKGLSGGRLIIYPPKASRFVAEEQVLIGNVALYGATAGECFFRGVAAERFCVRNSGAHAVIEGVGDHGCEYMTGGMVVVLGPTGRNFAAGMSGGTAYVYDPNGSFSDHCNTDMVELEKVQERGDVDALKALIDKHAIYTGSTTANGLLDDWAASVGAFVKVMPTDFKRVLEERKLAAEIAQDQGD</sequence>
<evidence type="ECO:0000256" key="8">
    <source>
        <dbReference type="ARBA" id="ARBA00022723"/>
    </source>
</evidence>
<evidence type="ECO:0000256" key="13">
    <source>
        <dbReference type="ARBA" id="ARBA00023014"/>
    </source>
</evidence>
<keyword evidence="7" id="KW-0288">FMN</keyword>
<dbReference type="Gene3D" id="3.20.20.70">
    <property type="entry name" value="Aldolase class I"/>
    <property type="match status" value="2"/>
</dbReference>
<dbReference type="PANTHER" id="PTHR11938">
    <property type="entry name" value="FAD NADPH DEHYDROGENASE/OXIDOREDUCTASE"/>
    <property type="match status" value="1"/>
</dbReference>
<evidence type="ECO:0000256" key="10">
    <source>
        <dbReference type="ARBA" id="ARBA00022962"/>
    </source>
</evidence>
<dbReference type="EMBL" id="UINC01001101">
    <property type="protein sequence ID" value="SUZ70773.1"/>
    <property type="molecule type" value="Genomic_DNA"/>
</dbReference>
<dbReference type="Pfam" id="PF04898">
    <property type="entry name" value="Glu_syn_central"/>
    <property type="match status" value="1"/>
</dbReference>
<evidence type="ECO:0000313" key="19">
    <source>
        <dbReference type="EMBL" id="SUZ70773.1"/>
    </source>
</evidence>